<keyword evidence="3" id="KW-0677">Repeat</keyword>
<comment type="subcellular location">
    <subcellularLocation>
        <location evidence="1">Cytoplasm</location>
    </subcellularLocation>
</comment>
<dbReference type="RefSeq" id="WP_208263256.1">
    <property type="nucleotide sequence ID" value="NZ_JAGEOJ010000031.1"/>
</dbReference>
<keyword evidence="5" id="KW-1185">Reference proteome</keyword>
<dbReference type="InterPro" id="IPR011990">
    <property type="entry name" value="TPR-like_helical_dom_sf"/>
</dbReference>
<dbReference type="InterPro" id="IPR027417">
    <property type="entry name" value="P-loop_NTPase"/>
</dbReference>
<dbReference type="PRINTS" id="PR00364">
    <property type="entry name" value="DISEASERSIST"/>
</dbReference>
<comment type="caution">
    <text evidence="4">The sequence shown here is derived from an EMBL/GenBank/DDBJ whole genome shotgun (WGS) entry which is preliminary data.</text>
</comment>
<dbReference type="GO" id="GO:0043531">
    <property type="term" value="F:ADP binding"/>
    <property type="evidence" value="ECO:0007669"/>
    <property type="project" value="InterPro"/>
</dbReference>
<dbReference type="GO" id="GO:0005938">
    <property type="term" value="C:cell cortex"/>
    <property type="evidence" value="ECO:0007669"/>
    <property type="project" value="TreeGrafter"/>
</dbReference>
<evidence type="ECO:0000256" key="2">
    <source>
        <dbReference type="ARBA" id="ARBA00022490"/>
    </source>
</evidence>
<dbReference type="GO" id="GO:0001965">
    <property type="term" value="F:G-protein alpha-subunit binding"/>
    <property type="evidence" value="ECO:0007669"/>
    <property type="project" value="TreeGrafter"/>
</dbReference>
<dbReference type="SUPFAM" id="SSF48452">
    <property type="entry name" value="TPR-like"/>
    <property type="match status" value="2"/>
</dbReference>
<evidence type="ECO:0000313" key="4">
    <source>
        <dbReference type="EMBL" id="MBO2455027.1"/>
    </source>
</evidence>
<dbReference type="Proteomes" id="UP000669179">
    <property type="component" value="Unassembled WGS sequence"/>
</dbReference>
<name>A0A939PME3_9ACTN</name>
<dbReference type="PANTHER" id="PTHR45954:SF1">
    <property type="entry name" value="LD33695P"/>
    <property type="match status" value="1"/>
</dbReference>
<evidence type="ECO:0000256" key="3">
    <source>
        <dbReference type="ARBA" id="ARBA00022737"/>
    </source>
</evidence>
<sequence length="774" mass="82917">MAGETQNELSGIVIGPAVMGRDITVTLPAQVPLALSGLPAASPAFTGRHEDLAKVLDVLEPHGGESAVVVTAVGGMGGVGKTELAVQAARAALARDWFPGGVLFADLFGYDCDRKRDPTQVLGGMLRSLGVPDEHIPPGGHERVAMYRSILGEFARQERRVLVVADNVNSEQQVSMLLPTDGESAAIVTSRHTLAMLNARLLDLNVLSRAEAEEMLRRVVEVGRPGDTRVTDVGELVEMCGRLPLAVRIVGALLADEPSLQPAQLARELAEVNPLGGLAYGGEAVAKAFARSYRTLTGEQQRTFRMLSINPGPDVSTEAAAVLTGLAEPAVRQILRDLARAHLIETGETYGRWRIHDLLRQYAEGLEEEFAHTDGRDEALSRLLKHYLRRTQATHAHLDPKAIDPASSGFADRDEALGWLDSELPNLIAAVHAALTHQPFVAARLPNHLAEFMDGRRLFNDWLALARVSIQGAHRIGDRNVEGHALGNLACALAGMHRFDEAVSAHEAAAAVFRELDAPGDEAGALCHLAFTLIHAGRYEEAVVAGESALAVFQEIDDRHGEGRALSSMGAALARLRRHGEAIDAYTGAEAVFREVGNLRGASSASTSLGEVLTDVQRFEEAVHAHERTLDICRELHDRSGEGGALTNLGITLYKSGRAQQAVTVLERSMEIFRELGNRYSEGTAGANLARALLIAGRYEEAAAVSGSAVTIFRELGSSRSAGWALFHLGDTLTVTGPREKAEGAFRDAIALFTKFGDATGKAAAERRLARVEG</sequence>
<accession>A0A939PME3</accession>
<dbReference type="InterPro" id="IPR019734">
    <property type="entry name" value="TPR_rpt"/>
</dbReference>
<evidence type="ECO:0000313" key="5">
    <source>
        <dbReference type="Proteomes" id="UP000669179"/>
    </source>
</evidence>
<organism evidence="4 5">
    <name type="scientific">Actinomadura barringtoniae</name>
    <dbReference type="NCBI Taxonomy" id="1427535"/>
    <lineage>
        <taxon>Bacteria</taxon>
        <taxon>Bacillati</taxon>
        <taxon>Actinomycetota</taxon>
        <taxon>Actinomycetes</taxon>
        <taxon>Streptosporangiales</taxon>
        <taxon>Thermomonosporaceae</taxon>
        <taxon>Actinomadura</taxon>
    </lineage>
</organism>
<dbReference type="Gene3D" id="3.40.50.300">
    <property type="entry name" value="P-loop containing nucleotide triphosphate hydrolases"/>
    <property type="match status" value="1"/>
</dbReference>
<dbReference type="PANTHER" id="PTHR45954">
    <property type="entry name" value="LD33695P"/>
    <property type="match status" value="1"/>
</dbReference>
<dbReference type="Gene3D" id="1.25.40.10">
    <property type="entry name" value="Tetratricopeptide repeat domain"/>
    <property type="match status" value="2"/>
</dbReference>
<dbReference type="EMBL" id="JAGEOJ010000031">
    <property type="protein sequence ID" value="MBO2455027.1"/>
    <property type="molecule type" value="Genomic_DNA"/>
</dbReference>
<dbReference type="SMART" id="SM00028">
    <property type="entry name" value="TPR"/>
    <property type="match status" value="6"/>
</dbReference>
<proteinExistence type="predicted"/>
<keyword evidence="2" id="KW-0963">Cytoplasm</keyword>
<protein>
    <submittedName>
        <fullName evidence="4">Tetratricopeptide repeat protein</fullName>
    </submittedName>
</protein>
<dbReference type="Gene3D" id="1.10.10.10">
    <property type="entry name" value="Winged helix-like DNA-binding domain superfamily/Winged helix DNA-binding domain"/>
    <property type="match status" value="1"/>
</dbReference>
<reference evidence="4" key="1">
    <citation type="submission" date="2021-03" db="EMBL/GenBank/DDBJ databases">
        <authorList>
            <person name="Kanchanasin P."/>
            <person name="Saeng-In P."/>
            <person name="Phongsopitanun W."/>
            <person name="Yuki M."/>
            <person name="Kudo T."/>
            <person name="Ohkuma M."/>
            <person name="Tanasupawat S."/>
        </authorList>
    </citation>
    <scope>NUCLEOTIDE SEQUENCE</scope>
    <source>
        <strain evidence="4">GKU 128</strain>
    </source>
</reference>
<dbReference type="SUPFAM" id="SSF52540">
    <property type="entry name" value="P-loop containing nucleoside triphosphate hydrolases"/>
    <property type="match status" value="1"/>
</dbReference>
<evidence type="ECO:0000256" key="1">
    <source>
        <dbReference type="ARBA" id="ARBA00004496"/>
    </source>
</evidence>
<dbReference type="InterPro" id="IPR036388">
    <property type="entry name" value="WH-like_DNA-bd_sf"/>
</dbReference>
<dbReference type="AlphaFoldDB" id="A0A939PME3"/>
<dbReference type="Pfam" id="PF13424">
    <property type="entry name" value="TPR_12"/>
    <property type="match status" value="2"/>
</dbReference>
<dbReference type="InterPro" id="IPR052386">
    <property type="entry name" value="GPSM"/>
</dbReference>
<gene>
    <name evidence="4" type="ORF">J4573_48625</name>
</gene>
<dbReference type="GO" id="GO:0005092">
    <property type="term" value="F:GDP-dissociation inhibitor activity"/>
    <property type="evidence" value="ECO:0007669"/>
    <property type="project" value="TreeGrafter"/>
</dbReference>